<dbReference type="OrthoDB" id="8876749at2759"/>
<dbReference type="FunFam" id="1.20.1070.10:FF:000055">
    <property type="entry name" value="Taste receptor type 2"/>
    <property type="match status" value="1"/>
</dbReference>
<dbReference type="GO" id="GO:0033038">
    <property type="term" value="F:bitter taste receptor activity"/>
    <property type="evidence" value="ECO:0007669"/>
    <property type="project" value="InterPro"/>
</dbReference>
<dbReference type="Gene3D" id="1.20.1070.10">
    <property type="entry name" value="Rhodopsin 7-helix transmembrane proteins"/>
    <property type="match status" value="1"/>
</dbReference>
<keyword evidence="13" id="KW-1185">Reference proteome</keyword>
<reference evidence="13" key="1">
    <citation type="journal article" date="2018" name="Biotechnol. Bioeng.">
        <title>A reference genome of the Chinese hamster based on a hybrid assembly strategy.</title>
        <authorList>
            <person name="Rupp O."/>
            <person name="MacDonald M.L."/>
            <person name="Li S."/>
            <person name="Dhiman H."/>
            <person name="Polson S."/>
            <person name="Griep S."/>
            <person name="Heffner K."/>
            <person name="Hernandez I."/>
            <person name="Brinkrolf K."/>
            <person name="Jadhav V."/>
            <person name="Samoudi M."/>
            <person name="Hao H."/>
            <person name="Kingham B."/>
            <person name="Goesmann A."/>
            <person name="Betenbaugh M.J."/>
            <person name="Lewis N.E."/>
            <person name="Borth N."/>
            <person name="Lee K.H."/>
        </authorList>
    </citation>
    <scope>NUCLEOTIDE SEQUENCE [LARGE SCALE GENOMIC DNA]</scope>
    <source>
        <strain evidence="13">17A/GY</strain>
    </source>
</reference>
<dbReference type="PANTHER" id="PTHR11394">
    <property type="entry name" value="TASTE RECEPTOR TYPE 2"/>
    <property type="match status" value="1"/>
</dbReference>
<protein>
    <submittedName>
        <fullName evidence="14">Taste receptor type 2 member 9</fullName>
    </submittedName>
</protein>
<evidence type="ECO:0000256" key="8">
    <source>
        <dbReference type="ARBA" id="ARBA00023136"/>
    </source>
</evidence>
<dbReference type="SUPFAM" id="SSF81321">
    <property type="entry name" value="Family A G protein-coupled receptor-like"/>
    <property type="match status" value="1"/>
</dbReference>
<evidence type="ECO:0000313" key="13">
    <source>
        <dbReference type="Proteomes" id="UP001108280"/>
    </source>
</evidence>
<keyword evidence="8 12" id="KW-0472">Membrane</keyword>
<feature type="transmembrane region" description="Helical" evidence="12">
    <location>
        <begin position="182"/>
        <end position="207"/>
    </location>
</feature>
<evidence type="ECO:0000256" key="10">
    <source>
        <dbReference type="ARBA" id="ARBA00023224"/>
    </source>
</evidence>
<feature type="transmembrane region" description="Helical" evidence="12">
    <location>
        <begin position="6"/>
        <end position="30"/>
    </location>
</feature>
<feature type="transmembrane region" description="Helical" evidence="12">
    <location>
        <begin position="130"/>
        <end position="150"/>
    </location>
</feature>
<feature type="transmembrane region" description="Helical" evidence="12">
    <location>
        <begin position="228"/>
        <end position="251"/>
    </location>
</feature>
<evidence type="ECO:0000256" key="5">
    <source>
        <dbReference type="ARBA" id="ARBA00022692"/>
    </source>
</evidence>
<keyword evidence="9 14" id="KW-0675">Receptor</keyword>
<comment type="subcellular location">
    <subcellularLocation>
        <location evidence="1">Membrane</location>
        <topology evidence="1">Multi-pass membrane protein</topology>
    </subcellularLocation>
</comment>
<proteinExistence type="inferred from homology"/>
<evidence type="ECO:0000313" key="14">
    <source>
        <dbReference type="RefSeq" id="XP_027245505.2"/>
    </source>
</evidence>
<keyword evidence="6 12" id="KW-1133">Transmembrane helix</keyword>
<dbReference type="Pfam" id="PF05296">
    <property type="entry name" value="TAS2R"/>
    <property type="match status" value="1"/>
</dbReference>
<evidence type="ECO:0000256" key="9">
    <source>
        <dbReference type="ARBA" id="ARBA00023170"/>
    </source>
</evidence>
<organism evidence="13 14">
    <name type="scientific">Cricetulus griseus</name>
    <name type="common">Chinese hamster</name>
    <name type="synonym">Cricetulus barabensis griseus</name>
    <dbReference type="NCBI Taxonomy" id="10029"/>
    <lineage>
        <taxon>Eukaryota</taxon>
        <taxon>Metazoa</taxon>
        <taxon>Chordata</taxon>
        <taxon>Craniata</taxon>
        <taxon>Vertebrata</taxon>
        <taxon>Euteleostomi</taxon>
        <taxon>Mammalia</taxon>
        <taxon>Eutheria</taxon>
        <taxon>Euarchontoglires</taxon>
        <taxon>Glires</taxon>
        <taxon>Rodentia</taxon>
        <taxon>Myomorpha</taxon>
        <taxon>Muroidea</taxon>
        <taxon>Cricetidae</taxon>
        <taxon>Cricetinae</taxon>
        <taxon>Cricetulus</taxon>
    </lineage>
</organism>
<evidence type="ECO:0000256" key="7">
    <source>
        <dbReference type="ARBA" id="ARBA00023040"/>
    </source>
</evidence>
<keyword evidence="4" id="KW-0716">Sensory transduction</keyword>
<dbReference type="RefSeq" id="XP_027245505.2">
    <property type="nucleotide sequence ID" value="XM_027389704.2"/>
</dbReference>
<evidence type="ECO:0000256" key="12">
    <source>
        <dbReference type="SAM" id="Phobius"/>
    </source>
</evidence>
<comment type="similarity">
    <text evidence="2 11">Belongs to the G-protein coupled receptor T2R family.</text>
</comment>
<dbReference type="GO" id="GO:0016020">
    <property type="term" value="C:membrane"/>
    <property type="evidence" value="ECO:0007669"/>
    <property type="project" value="UniProtKB-SubCell"/>
</dbReference>
<dbReference type="KEGG" id="cge:100765386"/>
<sequence length="422" mass="47571">MTFPFPAILHMVVMTAEFLIGTTVNGFLIVVNCYDLIKSRKLLILPILLICTGLSRLGLQMMLMTQSFFSVFFPFAYEENIYGSNMMFIWMFFSSTGLWFATCLSVFYCLKISGFTQPWFLWLKFRISKLMFWLLLSSLLASLGTATVSIEVGFPLIEDGYVLRNTNLNISDVKLMKNNDLLLINLALLLPLTVFVKCTSMLFISLYKHTYRMQGGSHKLSNARAEAHINALKTVTTFFCFFVSYFAAFMANMTFRVPYRSHQFFVVKEVMAAYPAGHSVIIILSNSKFKDLFGRVICLKKREGGNELSGLSNVCVEAEVTAAAMLMRPRSTQRTEAATHSLYSTASRPLCWVRTPLLSTGAEQNIKQTVTENRCGPLTINTATQVQMSSWLQVLDRTPTYTGSEKFSETEELRACSGVDVA</sequence>
<dbReference type="InterPro" id="IPR007960">
    <property type="entry name" value="TAS2R"/>
</dbReference>
<reference evidence="14" key="3">
    <citation type="submission" date="2025-08" db="UniProtKB">
        <authorList>
            <consortium name="RefSeq"/>
        </authorList>
    </citation>
    <scope>IDENTIFICATION</scope>
    <source>
        <strain evidence="14">17A/GY</strain>
        <tissue evidence="14">Liver</tissue>
    </source>
</reference>
<dbReference type="GO" id="GO:0004930">
    <property type="term" value="F:G protein-coupled receptor activity"/>
    <property type="evidence" value="ECO:0007669"/>
    <property type="project" value="UniProtKB-KW"/>
</dbReference>
<reference evidence="13" key="2">
    <citation type="journal article" date="2020" name="Biotechnol. Bioeng.">
        <title>Chromosome-scale scaffolds for the Chinese hamster reference genome assembly to facilitate the study of the CHO epigenome.</title>
        <authorList>
            <person name="Hilliard W."/>
            <person name="MacDonald M."/>
            <person name="Lee K.H."/>
        </authorList>
    </citation>
    <scope>NUCLEOTIDE SEQUENCE [LARGE SCALE GENOMIC DNA]</scope>
    <source>
        <strain evidence="13">17A/GY</strain>
    </source>
</reference>
<evidence type="ECO:0000256" key="1">
    <source>
        <dbReference type="ARBA" id="ARBA00004141"/>
    </source>
</evidence>
<dbReference type="AlphaFoldDB" id="A0A9J7EX41"/>
<evidence type="ECO:0000256" key="4">
    <source>
        <dbReference type="ARBA" id="ARBA00022606"/>
    </source>
</evidence>
<feature type="transmembrane region" description="Helical" evidence="12">
    <location>
        <begin position="87"/>
        <end position="110"/>
    </location>
</feature>
<keyword evidence="5 12" id="KW-0812">Transmembrane</keyword>
<keyword evidence="10" id="KW-0807">Transducer</keyword>
<accession>A0A9J7EX41</accession>
<feature type="transmembrane region" description="Helical" evidence="12">
    <location>
        <begin position="42"/>
        <end position="75"/>
    </location>
</feature>
<evidence type="ECO:0000256" key="2">
    <source>
        <dbReference type="ARBA" id="ARBA00007376"/>
    </source>
</evidence>
<dbReference type="RefSeq" id="XP_003496577.1">
    <property type="nucleotide sequence ID" value="XM_003496529.1"/>
</dbReference>
<name>A0A9J7EX41_CRIGR</name>
<evidence type="ECO:0000256" key="11">
    <source>
        <dbReference type="RuleBase" id="RU004423"/>
    </source>
</evidence>
<gene>
    <name evidence="14" type="primary">LOC100765386</name>
</gene>
<dbReference type="GeneID" id="100765386"/>
<keyword evidence="7" id="KW-0297">G-protein coupled receptor</keyword>
<dbReference type="Proteomes" id="UP001108280">
    <property type="component" value="Chromosome 1"/>
</dbReference>
<evidence type="ECO:0000256" key="3">
    <source>
        <dbReference type="ARBA" id="ARBA00022480"/>
    </source>
</evidence>
<keyword evidence="3" id="KW-0919">Taste</keyword>
<evidence type="ECO:0000256" key="6">
    <source>
        <dbReference type="ARBA" id="ARBA00022989"/>
    </source>
</evidence>
<dbReference type="PANTHER" id="PTHR11394:SF57">
    <property type="entry name" value="TASTE RECEPTOR TYPE 2"/>
    <property type="match status" value="1"/>
</dbReference>